<gene>
    <name evidence="1" type="ORF">AB1471_16450</name>
</gene>
<name>A0ABV3Q7Q6_9BACL</name>
<feature type="non-terminal residue" evidence="1">
    <location>
        <position position="1"/>
    </location>
</feature>
<organism evidence="1 2">
    <name type="scientific">Jeotgalibacillus marinus</name>
    <dbReference type="NCBI Taxonomy" id="86667"/>
    <lineage>
        <taxon>Bacteria</taxon>
        <taxon>Bacillati</taxon>
        <taxon>Bacillota</taxon>
        <taxon>Bacilli</taxon>
        <taxon>Bacillales</taxon>
        <taxon>Caryophanaceae</taxon>
        <taxon>Jeotgalibacillus</taxon>
    </lineage>
</organism>
<dbReference type="RefSeq" id="WP_367780851.1">
    <property type="nucleotide sequence ID" value="NZ_JBFMIA010000036.1"/>
</dbReference>
<evidence type="ECO:0000313" key="1">
    <source>
        <dbReference type="EMBL" id="MEW9503362.1"/>
    </source>
</evidence>
<reference evidence="1 2" key="1">
    <citation type="journal article" date="1979" name="Int. J. Syst. Evol. Microbiol.">
        <title>Bacillus globisporus subsp. marinus subsp. nov.</title>
        <authorList>
            <person name="Liu H."/>
        </authorList>
    </citation>
    <scope>NUCLEOTIDE SEQUENCE [LARGE SCALE GENOMIC DNA]</scope>
    <source>
        <strain evidence="1 2">DSM 1297</strain>
    </source>
</reference>
<protein>
    <submittedName>
        <fullName evidence="1">Uncharacterized protein</fullName>
    </submittedName>
</protein>
<proteinExistence type="predicted"/>
<comment type="caution">
    <text evidence="1">The sequence shown here is derived from an EMBL/GenBank/DDBJ whole genome shotgun (WGS) entry which is preliminary data.</text>
</comment>
<evidence type="ECO:0000313" key="2">
    <source>
        <dbReference type="Proteomes" id="UP001556040"/>
    </source>
</evidence>
<dbReference type="Proteomes" id="UP001556040">
    <property type="component" value="Unassembled WGS sequence"/>
</dbReference>
<keyword evidence="2" id="KW-1185">Reference proteome</keyword>
<dbReference type="EMBL" id="JBFMIA010000036">
    <property type="protein sequence ID" value="MEW9503362.1"/>
    <property type="molecule type" value="Genomic_DNA"/>
</dbReference>
<accession>A0ABV3Q7Q6</accession>
<sequence>KETYFTCEHCGAQTTCFVTDNIVRDMQKEMRSLVDRDKRRDLQAEINERKATLFQTNMEGLFLN</sequence>